<dbReference type="OrthoDB" id="10385148at2759"/>
<feature type="compositionally biased region" description="Polar residues" evidence="1">
    <location>
        <begin position="15"/>
        <end position="26"/>
    </location>
</feature>
<reference evidence="3 4" key="1">
    <citation type="submission" date="2012-04" db="EMBL/GenBank/DDBJ databases">
        <title>The Genome Sequence of Saprolegnia declina VS20.</title>
        <authorList>
            <consortium name="The Broad Institute Genome Sequencing Platform"/>
            <person name="Russ C."/>
            <person name="Nusbaum C."/>
            <person name="Tyler B."/>
            <person name="van West P."/>
            <person name="Dieguez-Uribeondo J."/>
            <person name="de Bruijn I."/>
            <person name="Tripathy S."/>
            <person name="Jiang R."/>
            <person name="Young S.K."/>
            <person name="Zeng Q."/>
            <person name="Gargeya S."/>
            <person name="Fitzgerald M."/>
            <person name="Haas B."/>
            <person name="Abouelleil A."/>
            <person name="Alvarado L."/>
            <person name="Arachchi H.M."/>
            <person name="Berlin A."/>
            <person name="Chapman S.B."/>
            <person name="Goldberg J."/>
            <person name="Griggs A."/>
            <person name="Gujja S."/>
            <person name="Hansen M."/>
            <person name="Howarth C."/>
            <person name="Imamovic A."/>
            <person name="Larimer J."/>
            <person name="McCowen C."/>
            <person name="Montmayeur A."/>
            <person name="Murphy C."/>
            <person name="Neiman D."/>
            <person name="Pearson M."/>
            <person name="Priest M."/>
            <person name="Roberts A."/>
            <person name="Saif S."/>
            <person name="Shea T."/>
            <person name="Sisk P."/>
            <person name="Sykes S."/>
            <person name="Wortman J."/>
            <person name="Nusbaum C."/>
            <person name="Birren B."/>
        </authorList>
    </citation>
    <scope>NUCLEOTIDE SEQUENCE [LARGE SCALE GENOMIC DNA]</scope>
    <source>
        <strain evidence="3 4">VS20</strain>
    </source>
</reference>
<dbReference type="InParanoid" id="T0S6G3"/>
<dbReference type="EMBL" id="JH767141">
    <property type="protein sequence ID" value="EQC38347.1"/>
    <property type="molecule type" value="Genomic_DNA"/>
</dbReference>
<evidence type="ECO:0000313" key="3">
    <source>
        <dbReference type="EMBL" id="EQC38347.1"/>
    </source>
</evidence>
<dbReference type="Proteomes" id="UP000030762">
    <property type="component" value="Unassembled WGS sequence"/>
</dbReference>
<dbReference type="VEuPathDB" id="FungiDB:SDRG_04064"/>
<feature type="region of interest" description="Disordered" evidence="1">
    <location>
        <begin position="1"/>
        <end position="26"/>
    </location>
</feature>
<dbReference type="GeneID" id="19944791"/>
<evidence type="ECO:0000256" key="2">
    <source>
        <dbReference type="SAM" id="Phobius"/>
    </source>
</evidence>
<proteinExistence type="predicted"/>
<evidence type="ECO:0000256" key="1">
    <source>
        <dbReference type="SAM" id="MobiDB-lite"/>
    </source>
</evidence>
<organism evidence="3 4">
    <name type="scientific">Saprolegnia diclina (strain VS20)</name>
    <dbReference type="NCBI Taxonomy" id="1156394"/>
    <lineage>
        <taxon>Eukaryota</taxon>
        <taxon>Sar</taxon>
        <taxon>Stramenopiles</taxon>
        <taxon>Oomycota</taxon>
        <taxon>Saprolegniomycetes</taxon>
        <taxon>Saprolegniales</taxon>
        <taxon>Saprolegniaceae</taxon>
        <taxon>Saprolegnia</taxon>
    </lineage>
</organism>
<keyword evidence="4" id="KW-1185">Reference proteome</keyword>
<keyword evidence="2" id="KW-1133">Transmembrane helix</keyword>
<protein>
    <submittedName>
        <fullName evidence="3">Uncharacterized protein</fullName>
    </submittedName>
</protein>
<evidence type="ECO:0000313" key="4">
    <source>
        <dbReference type="Proteomes" id="UP000030762"/>
    </source>
</evidence>
<keyword evidence="2" id="KW-0812">Transmembrane</keyword>
<dbReference type="OMA" id="YCDCITT"/>
<sequence length="287" mass="29643">MSSGSGSGSRWGHAPNSSSTHAVNGTVSPHSIAADATAAQPASSDDIAFPATPGVRMVPFVVQPTLHTTLCLSSADCGRHLGCFQLPSFPTWSQCLPPDPSAPMTPIDATDALHAYTALPPDTLSPRHGFCRDHHNCGDYFGVALGCTLARASPAMVAAGVGYCDCITTPCPVAPTRCDRAGCVGHGPMRDGPDARWRQAPLRCVFDSVANTSVCQSDNSVAPIPTGGPTAYKPAVIGFSDELPSVQFAAGATVLVLLGALGVLIVAVFRANQLRSTALPSSVHEKR</sequence>
<dbReference type="RefSeq" id="XP_008607939.1">
    <property type="nucleotide sequence ID" value="XM_008609717.1"/>
</dbReference>
<dbReference type="AlphaFoldDB" id="T0S6G3"/>
<gene>
    <name evidence="3" type="ORF">SDRG_04064</name>
</gene>
<name>T0S6G3_SAPDV</name>
<feature type="transmembrane region" description="Helical" evidence="2">
    <location>
        <begin position="248"/>
        <end position="269"/>
    </location>
</feature>
<accession>T0S6G3</accession>
<keyword evidence="2" id="KW-0472">Membrane</keyword>